<proteinExistence type="predicted"/>
<keyword evidence="4" id="KW-1185">Reference proteome</keyword>
<dbReference type="AlphaFoldDB" id="A0AAC9HJ19"/>
<dbReference type="RefSeq" id="WP_069590262.1">
    <property type="nucleotide sequence ID" value="NZ_CP017019.1"/>
</dbReference>
<evidence type="ECO:0000313" key="3">
    <source>
        <dbReference type="Proteomes" id="UP000094598"/>
    </source>
</evidence>
<evidence type="ECO:0000313" key="4">
    <source>
        <dbReference type="Proteomes" id="UP000322283"/>
    </source>
</evidence>
<evidence type="ECO:0000313" key="1">
    <source>
        <dbReference type="EMBL" id="AOQ24560.1"/>
    </source>
</evidence>
<protein>
    <submittedName>
        <fullName evidence="1">Uncharacterized protein</fullName>
    </submittedName>
</protein>
<organism evidence="1 3">
    <name type="scientific">Neomoorella thermoacetica</name>
    <name type="common">Clostridium thermoaceticum</name>
    <dbReference type="NCBI Taxonomy" id="1525"/>
    <lineage>
        <taxon>Bacteria</taxon>
        <taxon>Bacillati</taxon>
        <taxon>Bacillota</taxon>
        <taxon>Clostridia</taxon>
        <taxon>Neomoorellales</taxon>
        <taxon>Neomoorellaceae</taxon>
        <taxon>Neomoorella</taxon>
    </lineage>
</organism>
<dbReference type="Proteomes" id="UP000322283">
    <property type="component" value="Unassembled WGS sequence"/>
</dbReference>
<evidence type="ECO:0000313" key="2">
    <source>
        <dbReference type="EMBL" id="TYL12661.1"/>
    </source>
</evidence>
<reference evidence="2 4" key="2">
    <citation type="submission" date="2019-05" db="EMBL/GenBank/DDBJ databases">
        <title>Genome sequence of Moorella thermoacetica ATCC 33924.</title>
        <authorList>
            <person name="Poehlein A."/>
            <person name="Bengelsdorf F.R."/>
            <person name="Duerre P."/>
            <person name="Daniel R."/>
        </authorList>
    </citation>
    <scope>NUCLEOTIDE SEQUENCE [LARGE SCALE GENOMIC DNA]</scope>
    <source>
        <strain evidence="2 4">ATCC 33924</strain>
    </source>
</reference>
<dbReference type="Proteomes" id="UP000094598">
    <property type="component" value="Chromosome"/>
</dbReference>
<dbReference type="EMBL" id="VCDX01000006">
    <property type="protein sequence ID" value="TYL12661.1"/>
    <property type="molecule type" value="Genomic_DNA"/>
</dbReference>
<gene>
    <name evidence="1" type="ORF">Maut_02130</name>
    <name evidence="2" type="ORF">MTAT_19030</name>
</gene>
<dbReference type="EMBL" id="CP017019">
    <property type="protein sequence ID" value="AOQ24560.1"/>
    <property type="molecule type" value="Genomic_DNA"/>
</dbReference>
<name>A0AAC9HJ19_NEOTH</name>
<reference evidence="1 3" key="1">
    <citation type="submission" date="2016-08" db="EMBL/GenBank/DDBJ databases">
        <title>Moorella thermoacetica DSM 103132.</title>
        <authorList>
            <person name="Jendresen C.B."/>
            <person name="Redl S.M."/>
            <person name="Jensen T.O."/>
            <person name="Nielsen A.T."/>
        </authorList>
    </citation>
    <scope>NUCLEOTIDE SEQUENCE [LARGE SCALE GENOMIC DNA]</scope>
    <source>
        <strain evidence="1 3">DSM 103132</strain>
    </source>
</reference>
<sequence length="60" mass="6976">MKAKVILKATLVYDINPDDYPSECDTYVKMLQFDLNTYKDDPIFLLSCTKDIDIRGELIE</sequence>
<accession>A0AAC9HJ19</accession>